<comment type="caution">
    <text evidence="4">The sequence shown here is derived from an EMBL/GenBank/DDBJ whole genome shotgun (WGS) entry which is preliminary data.</text>
</comment>
<name>A0ABR4MQU6_9PEZI</name>
<dbReference type="EMBL" id="JABSNW010000002">
    <property type="protein sequence ID" value="KAL2890642.1"/>
    <property type="molecule type" value="Genomic_DNA"/>
</dbReference>
<feature type="compositionally biased region" description="Low complexity" evidence="2">
    <location>
        <begin position="22"/>
        <end position="39"/>
    </location>
</feature>
<keyword evidence="1" id="KW-0862">Zinc</keyword>
<feature type="domain" description="CCHC-type" evidence="3">
    <location>
        <begin position="303"/>
        <end position="317"/>
    </location>
</feature>
<evidence type="ECO:0000259" key="3">
    <source>
        <dbReference type="PROSITE" id="PS50158"/>
    </source>
</evidence>
<proteinExistence type="predicted"/>
<evidence type="ECO:0000313" key="5">
    <source>
        <dbReference type="Proteomes" id="UP001610728"/>
    </source>
</evidence>
<dbReference type="RefSeq" id="XP_070861822.1">
    <property type="nucleotide sequence ID" value="XM_071000276.1"/>
</dbReference>
<reference evidence="4 5" key="1">
    <citation type="submission" date="2020-05" db="EMBL/GenBank/DDBJ databases">
        <title>Ceratocystis lukuohia genome.</title>
        <authorList>
            <person name="Harrington T.C."/>
            <person name="Kim K."/>
            <person name="Mayers C.G."/>
        </authorList>
    </citation>
    <scope>NUCLEOTIDE SEQUENCE [LARGE SCALE GENOMIC DNA]</scope>
    <source>
        <strain evidence="4 5">C4212</strain>
    </source>
</reference>
<evidence type="ECO:0000313" key="4">
    <source>
        <dbReference type="EMBL" id="KAL2890642.1"/>
    </source>
</evidence>
<protein>
    <recommendedName>
        <fullName evidence="3">CCHC-type domain-containing protein</fullName>
    </recommendedName>
</protein>
<dbReference type="PROSITE" id="PS50158">
    <property type="entry name" value="ZF_CCHC"/>
    <property type="match status" value="1"/>
</dbReference>
<dbReference type="SUPFAM" id="SSF57756">
    <property type="entry name" value="Retrovirus zinc finger-like domains"/>
    <property type="match status" value="1"/>
</dbReference>
<organism evidence="4 5">
    <name type="scientific">Ceratocystis lukuohia</name>
    <dbReference type="NCBI Taxonomy" id="2019550"/>
    <lineage>
        <taxon>Eukaryota</taxon>
        <taxon>Fungi</taxon>
        <taxon>Dikarya</taxon>
        <taxon>Ascomycota</taxon>
        <taxon>Pezizomycotina</taxon>
        <taxon>Sordariomycetes</taxon>
        <taxon>Hypocreomycetidae</taxon>
        <taxon>Microascales</taxon>
        <taxon>Ceratocystidaceae</taxon>
        <taxon>Ceratocystis</taxon>
    </lineage>
</organism>
<sequence>MMQTQIQSPRKTRQAPRRYELSSSRWCPPRPPSCSRTPPQVAPTIDPQLLPTTPLDDQPNDEATEKHLTYLDKIARLRAGVEDKEYLNVDKESIATTINKLKGPAACYTTAQVQRLDAAHLSGESSLQIVHAKCNDTAAAAKARNALRDLCQGSKSLEAHLQRFEELLYLSGYSEFSDFYKIHLLKNSLSPKIMGVLYFHSCFLPEGYDEWVLRVQDIWQQMLSADRHLARHRARHNPSATSSRAVPSHKAPVASRKPPTISQGEGYIDWTRTYTVYNSKGQRRRAVWVSDEVLAQRRRDRVCLRCGASGHFIGSCPYAAALRPSGNRVPIASVMAQPPLLVDDAPEDVRA</sequence>
<dbReference type="Proteomes" id="UP001610728">
    <property type="component" value="Unassembled WGS sequence"/>
</dbReference>
<keyword evidence="5" id="KW-1185">Reference proteome</keyword>
<keyword evidence="1" id="KW-0863">Zinc-finger</keyword>
<evidence type="ECO:0000256" key="1">
    <source>
        <dbReference type="PROSITE-ProRule" id="PRU00047"/>
    </source>
</evidence>
<accession>A0ABR4MQU6</accession>
<evidence type="ECO:0000256" key="2">
    <source>
        <dbReference type="SAM" id="MobiDB-lite"/>
    </source>
</evidence>
<dbReference type="GeneID" id="98116817"/>
<dbReference type="InterPro" id="IPR036875">
    <property type="entry name" value="Znf_CCHC_sf"/>
</dbReference>
<feature type="region of interest" description="Disordered" evidence="2">
    <location>
        <begin position="1"/>
        <end position="61"/>
    </location>
</feature>
<feature type="region of interest" description="Disordered" evidence="2">
    <location>
        <begin position="233"/>
        <end position="260"/>
    </location>
</feature>
<dbReference type="InterPro" id="IPR001878">
    <property type="entry name" value="Znf_CCHC"/>
</dbReference>
<keyword evidence="1" id="KW-0479">Metal-binding</keyword>
<gene>
    <name evidence="4" type="ORF">HOO65_021184</name>
</gene>